<dbReference type="RefSeq" id="WP_096378945.1">
    <property type="nucleotide sequence ID" value="NZ_AP014940.1"/>
</dbReference>
<evidence type="ECO:0000313" key="1">
    <source>
        <dbReference type="EMBL" id="BAV98490.1"/>
    </source>
</evidence>
<dbReference type="Proteomes" id="UP000218824">
    <property type="component" value="Chromosome"/>
</dbReference>
<accession>A0AAU9AH76</accession>
<gene>
    <name evidence="1" type="ORF">LEN_3003</name>
</gene>
<name>A0AAU9AH76_LYSEN</name>
<reference evidence="1 2" key="1">
    <citation type="journal article" date="2017" name="DNA Res.">
        <title>Complete genome sequence and expression profile of the commercial lytic enzyme producer Lysobacter enzymogenes M497-1.</title>
        <authorList>
            <person name="Takami H."/>
            <person name="Toyoda A."/>
            <person name="Uchiyama I."/>
            <person name="Itoh T."/>
            <person name="Takaki Y."/>
            <person name="Arai W."/>
            <person name="Nishi S."/>
            <person name="Kawai M."/>
            <person name="Shinya K."/>
            <person name="Ikeda H."/>
        </authorList>
    </citation>
    <scope>NUCLEOTIDE SEQUENCE [LARGE SCALE GENOMIC DNA]</scope>
    <source>
        <strain evidence="1 2">M497-1</strain>
    </source>
</reference>
<dbReference type="AlphaFoldDB" id="A0AAU9AH76"/>
<evidence type="ECO:0000313" key="2">
    <source>
        <dbReference type="Proteomes" id="UP000218824"/>
    </source>
</evidence>
<proteinExistence type="predicted"/>
<dbReference type="EMBL" id="AP014940">
    <property type="protein sequence ID" value="BAV98490.1"/>
    <property type="molecule type" value="Genomic_DNA"/>
</dbReference>
<sequence>MTAPTQAQIDAARNNLAILRELNQEAAEHHTLKIVNAYALLVGESDTADPGLPFVLGVFENVFSYLSGEAFGPAGKAAATLFGGMIAGWIDNTPPSLAGAFASYATRYDATWRELNHQLDSLNDQLGSKDPATVEKAWNTQIQFNGQTSTVSALSSSGLPSKVDSNRFDDMVDGVVFSQDQSLWRSMLQEHYEALYYTWYHRGQGEDGNYETLPLEWARYRMGYYPYVFYCYYDYQGGYEPPFHFICANEYVVCRKGTNNWYYLNDDACRYLFIDRTPNSVINADGLFHREAVMNFLGIKHVETVRYCTTDNPFDWREPPRAARPDAAPQAAAA</sequence>
<dbReference type="GeneID" id="83064832"/>
<dbReference type="KEGG" id="lem:LEN_3003"/>
<organism evidence="1 2">
    <name type="scientific">Lysobacter enzymogenes</name>
    <dbReference type="NCBI Taxonomy" id="69"/>
    <lineage>
        <taxon>Bacteria</taxon>
        <taxon>Pseudomonadati</taxon>
        <taxon>Pseudomonadota</taxon>
        <taxon>Gammaproteobacteria</taxon>
        <taxon>Lysobacterales</taxon>
        <taxon>Lysobacteraceae</taxon>
        <taxon>Lysobacter</taxon>
    </lineage>
</organism>
<protein>
    <submittedName>
        <fullName evidence="1">Uncharacterized protein</fullName>
    </submittedName>
</protein>